<keyword evidence="2" id="KW-1185">Reference proteome</keyword>
<gene>
    <name evidence="1" type="ORF">NSPZN2_40479</name>
</gene>
<protein>
    <submittedName>
        <fullName evidence="1">Uncharacterized protein</fullName>
    </submittedName>
</protein>
<organism evidence="1 2">
    <name type="scientific">Nitrospira defluvii</name>
    <dbReference type="NCBI Taxonomy" id="330214"/>
    <lineage>
        <taxon>Bacteria</taxon>
        <taxon>Pseudomonadati</taxon>
        <taxon>Nitrospirota</taxon>
        <taxon>Nitrospiria</taxon>
        <taxon>Nitrospirales</taxon>
        <taxon>Nitrospiraceae</taxon>
        <taxon>Nitrospira</taxon>
    </lineage>
</organism>
<name>A0ABN7LY80_9BACT</name>
<evidence type="ECO:0000313" key="1">
    <source>
        <dbReference type="EMBL" id="CAE6775104.1"/>
    </source>
</evidence>
<dbReference type="EMBL" id="CAJNBJ010000017">
    <property type="protein sequence ID" value="CAE6775104.1"/>
    <property type="molecule type" value="Genomic_DNA"/>
</dbReference>
<accession>A0ABN7LY80</accession>
<dbReference type="Proteomes" id="UP000675880">
    <property type="component" value="Unassembled WGS sequence"/>
</dbReference>
<sequence>MQSHIKQFRGGGGRWHIKMGSGMTSDFFANQVLQLSRDPTRCRALGTSGRHYVLTHFDRQVLARKLTDVMQHVTSNG</sequence>
<reference evidence="1 2" key="1">
    <citation type="submission" date="2021-02" db="EMBL/GenBank/DDBJ databases">
        <authorList>
            <person name="Han P."/>
        </authorList>
    </citation>
    <scope>NUCLEOTIDE SEQUENCE [LARGE SCALE GENOMIC DNA]</scope>
    <source>
        <strain evidence="1">Candidatus Nitrospira sp. ZN2</strain>
    </source>
</reference>
<proteinExistence type="predicted"/>
<comment type="caution">
    <text evidence="1">The sequence shown here is derived from an EMBL/GenBank/DDBJ whole genome shotgun (WGS) entry which is preliminary data.</text>
</comment>
<evidence type="ECO:0000313" key="2">
    <source>
        <dbReference type="Proteomes" id="UP000675880"/>
    </source>
</evidence>